<dbReference type="Proteomes" id="UP000751190">
    <property type="component" value="Unassembled WGS sequence"/>
</dbReference>
<evidence type="ECO:0000313" key="3">
    <source>
        <dbReference type="Proteomes" id="UP000751190"/>
    </source>
</evidence>
<evidence type="ECO:0000313" key="2">
    <source>
        <dbReference type="EMBL" id="KAG8462449.1"/>
    </source>
</evidence>
<accession>A0A8J5XDJ0</accession>
<dbReference type="OMA" id="AHIGVEY"/>
<feature type="compositionally biased region" description="Basic and acidic residues" evidence="1">
    <location>
        <begin position="46"/>
        <end position="62"/>
    </location>
</feature>
<name>A0A8J5XDJ0_DIALT</name>
<feature type="region of interest" description="Disordered" evidence="1">
    <location>
        <begin position="1"/>
        <end position="65"/>
    </location>
</feature>
<dbReference type="OrthoDB" id="311468at2759"/>
<dbReference type="InterPro" id="IPR013865">
    <property type="entry name" value="FAM32A"/>
</dbReference>
<proteinExistence type="predicted"/>
<keyword evidence="3" id="KW-1185">Reference proteome</keyword>
<dbReference type="AlphaFoldDB" id="A0A8J5XDJ0"/>
<reference evidence="2" key="1">
    <citation type="submission" date="2021-05" db="EMBL/GenBank/DDBJ databases">
        <title>The genome of the haptophyte Pavlova lutheri (Diacronema luteri, Pavlovales) - a model for lipid biosynthesis in eukaryotic algae.</title>
        <authorList>
            <person name="Hulatt C.J."/>
            <person name="Posewitz M.C."/>
        </authorList>
    </citation>
    <scope>NUCLEOTIDE SEQUENCE</scope>
    <source>
        <strain evidence="2">NIVA-4/92</strain>
    </source>
</reference>
<dbReference type="Pfam" id="PF08555">
    <property type="entry name" value="FAM32A"/>
    <property type="match status" value="1"/>
</dbReference>
<dbReference type="EMBL" id="JAGTXO010000020">
    <property type="protein sequence ID" value="KAG8462449.1"/>
    <property type="molecule type" value="Genomic_DNA"/>
</dbReference>
<protein>
    <submittedName>
        <fullName evidence="2">Uncharacterized protein</fullName>
    </submittedName>
</protein>
<organism evidence="2 3">
    <name type="scientific">Diacronema lutheri</name>
    <name type="common">Unicellular marine alga</name>
    <name type="synonym">Monochrysis lutheri</name>
    <dbReference type="NCBI Taxonomy" id="2081491"/>
    <lineage>
        <taxon>Eukaryota</taxon>
        <taxon>Haptista</taxon>
        <taxon>Haptophyta</taxon>
        <taxon>Pavlovophyceae</taxon>
        <taxon>Pavlovales</taxon>
        <taxon>Pavlovaceae</taxon>
        <taxon>Diacronema</taxon>
    </lineage>
</organism>
<sequence length="221" mass="23993">MSSFDLAVGGRLKLKGDDSAGEKKRKKSKRRDDDGAAAAPDVDGGDDGRADNHEPAAAEHWIDGTGTVQTSGTIVMGRETRFTEELAVDDSLALTVVDRFRGTSEHEARRVRMVVGDGSASLEAPFSCDVTERASFRVLKARPSPELVAEAAAKRAAERKRQRRDERLGELVTYEKLKAGASAAGGVWKTTVKVTERLGPGQTREDVLNFRAKLKSDKHCK</sequence>
<evidence type="ECO:0000256" key="1">
    <source>
        <dbReference type="SAM" id="MobiDB-lite"/>
    </source>
</evidence>
<comment type="caution">
    <text evidence="2">The sequence shown here is derived from an EMBL/GenBank/DDBJ whole genome shotgun (WGS) entry which is preliminary data.</text>
</comment>
<gene>
    <name evidence="2" type="ORF">KFE25_010274</name>
</gene>